<evidence type="ECO:0008006" key="3">
    <source>
        <dbReference type="Google" id="ProtNLM"/>
    </source>
</evidence>
<dbReference type="InterPro" id="IPR010982">
    <property type="entry name" value="Lambda_DNA-bd_dom_sf"/>
</dbReference>
<organism evidence="1 2">
    <name type="scientific">Intestinibacter bartlettii</name>
    <dbReference type="NCBI Taxonomy" id="261299"/>
    <lineage>
        <taxon>Bacteria</taxon>
        <taxon>Bacillati</taxon>
        <taxon>Bacillota</taxon>
        <taxon>Clostridia</taxon>
        <taxon>Peptostreptococcales</taxon>
        <taxon>Peptostreptococcaceae</taxon>
        <taxon>Intestinibacter</taxon>
    </lineage>
</organism>
<reference evidence="1 2" key="1">
    <citation type="submission" date="2021-10" db="EMBL/GenBank/DDBJ databases">
        <title>Collection of gut derived symbiotic bacterial strains cultured from healthy donors.</title>
        <authorList>
            <person name="Lin H."/>
            <person name="Littmann E."/>
            <person name="Claire K."/>
            <person name="Pamer E."/>
        </authorList>
    </citation>
    <scope>NUCLEOTIDE SEQUENCE [LARGE SCALE GENOMIC DNA]</scope>
    <source>
        <strain evidence="1 2">MSK.17.68</strain>
    </source>
</reference>
<dbReference type="Gene3D" id="1.10.260.40">
    <property type="entry name" value="lambda repressor-like DNA-binding domains"/>
    <property type="match status" value="1"/>
</dbReference>
<protein>
    <recommendedName>
        <fullName evidence="3">HTH cro/C1-type domain-containing protein</fullName>
    </recommendedName>
</protein>
<keyword evidence="2" id="KW-1185">Reference proteome</keyword>
<evidence type="ECO:0000313" key="1">
    <source>
        <dbReference type="EMBL" id="MCB5446462.1"/>
    </source>
</evidence>
<sequence length="93" mass="10991">MDVKKDDFQKKFDKKFGEFIRKKRKKIGSIELFLCNSPELNISRYHYGAIERGERSVSLYKALDIINHLNNYIDEKITINDLLEIMSECKMGD</sequence>
<dbReference type="SUPFAM" id="SSF47413">
    <property type="entry name" value="lambda repressor-like DNA-binding domains"/>
    <property type="match status" value="1"/>
</dbReference>
<dbReference type="EMBL" id="JAJBMB010000008">
    <property type="protein sequence ID" value="MCB5446462.1"/>
    <property type="molecule type" value="Genomic_DNA"/>
</dbReference>
<proteinExistence type="predicted"/>
<name>A0ABS8CZ25_9FIRM</name>
<evidence type="ECO:0000313" key="2">
    <source>
        <dbReference type="Proteomes" id="UP001299409"/>
    </source>
</evidence>
<dbReference type="RefSeq" id="WP_226924330.1">
    <property type="nucleotide sequence ID" value="NZ_JAJBMB010000008.1"/>
</dbReference>
<comment type="caution">
    <text evidence="1">The sequence shown here is derived from an EMBL/GenBank/DDBJ whole genome shotgun (WGS) entry which is preliminary data.</text>
</comment>
<dbReference type="Proteomes" id="UP001299409">
    <property type="component" value="Unassembled WGS sequence"/>
</dbReference>
<accession>A0ABS8CZ25</accession>
<gene>
    <name evidence="1" type="ORF">LIP50_09640</name>
</gene>